<accession>S7TQX0</accession>
<dbReference type="STRING" id="897.B2D07_05830"/>
<dbReference type="Proteomes" id="UP000014977">
    <property type="component" value="Unassembled WGS sequence"/>
</dbReference>
<protein>
    <recommendedName>
        <fullName evidence="3">General secretion pathway protein I</fullName>
    </recommendedName>
</protein>
<gene>
    <name evidence="1" type="ORF">dsmv_0465</name>
</gene>
<comment type="caution">
    <text evidence="1">The sequence shown here is derived from an EMBL/GenBank/DDBJ whole genome shotgun (WGS) entry which is preliminary data.</text>
</comment>
<name>S7TQX0_DESML</name>
<dbReference type="EMBL" id="ATHJ01000094">
    <property type="protein sequence ID" value="EPR39055.1"/>
    <property type="molecule type" value="Genomic_DNA"/>
</dbReference>
<proteinExistence type="predicted"/>
<reference evidence="1 2" key="1">
    <citation type="journal article" date="2013" name="Genome Announc.">
        <title>Draft genome sequences for three mercury-methylating, sulfate-reducing bacteria.</title>
        <authorList>
            <person name="Brown S.D."/>
            <person name="Hurt R.A.Jr."/>
            <person name="Gilmour C.C."/>
            <person name="Elias D.A."/>
        </authorList>
    </citation>
    <scope>NUCLEOTIDE SEQUENCE [LARGE SCALE GENOMIC DNA]</scope>
    <source>
        <strain evidence="1 2">DSM 2059</strain>
    </source>
</reference>
<evidence type="ECO:0000313" key="2">
    <source>
        <dbReference type="Proteomes" id="UP000014977"/>
    </source>
</evidence>
<dbReference type="AlphaFoldDB" id="S7TQX0"/>
<organism evidence="1 2">
    <name type="scientific">Desulfococcus multivorans DSM 2059</name>
    <dbReference type="NCBI Taxonomy" id="1121405"/>
    <lineage>
        <taxon>Bacteria</taxon>
        <taxon>Pseudomonadati</taxon>
        <taxon>Thermodesulfobacteriota</taxon>
        <taxon>Desulfobacteria</taxon>
        <taxon>Desulfobacterales</taxon>
        <taxon>Desulfococcaceae</taxon>
        <taxon>Desulfococcus</taxon>
    </lineage>
</organism>
<evidence type="ECO:0008006" key="3">
    <source>
        <dbReference type="Google" id="ProtNLM"/>
    </source>
</evidence>
<dbReference type="eggNOG" id="COG4967">
    <property type="taxonomic scope" value="Bacteria"/>
</dbReference>
<evidence type="ECO:0000313" key="1">
    <source>
        <dbReference type="EMBL" id="EPR39055.1"/>
    </source>
</evidence>
<sequence>MAIMAIVLVAVYRLHAQTISMNNAVRFHTLAPLLAQARLTAVAIDPDSRDSGNGDFGTDYPGYTWEVTIEDVVSEYLGESGKNLKMIEITISLNENESNYRIRTYRMIPDRE</sequence>
<keyword evidence="2" id="KW-1185">Reference proteome</keyword>